<sequence length="268" mass="30219">MEYKVNGVALSYEPVGSRAWGEANVLLDAAVDLTAATSWAETGFGVQQLFSPDLFAEFSKRTRALLLRLWQEAGLTVDENFLLENYHRLVPDFTTHLRAVDKTKLLNVADFPIAIADVEARISELCRVSLVACNPYDNQSVFHFRVIRPQQADNNPLHRDVWLEDYDDCINLYIPVAGSNANSSLILVPGSHRWPESRIEKTEAGAHINGVKFNVPAVTDIRGDYTVERPDPKENEVLIFSPYLIHGGAANLNKDQTRISIEMRLWKR</sequence>
<keyword evidence="1" id="KW-0560">Oxidoreductase</keyword>
<accession>A0ABS1KLI6</accession>
<dbReference type="InterPro" id="IPR008775">
    <property type="entry name" value="Phytyl_CoA_dOase-like"/>
</dbReference>
<organism evidence="1 2">
    <name type="scientific">Chryseolinea lacunae</name>
    <dbReference type="NCBI Taxonomy" id="2801331"/>
    <lineage>
        <taxon>Bacteria</taxon>
        <taxon>Pseudomonadati</taxon>
        <taxon>Bacteroidota</taxon>
        <taxon>Cytophagia</taxon>
        <taxon>Cytophagales</taxon>
        <taxon>Fulvivirgaceae</taxon>
        <taxon>Chryseolinea</taxon>
    </lineage>
</organism>
<dbReference type="Gene3D" id="2.60.120.620">
    <property type="entry name" value="q2cbj1_9rhob like domain"/>
    <property type="match status" value="1"/>
</dbReference>
<name>A0ABS1KLI6_9BACT</name>
<evidence type="ECO:0000313" key="2">
    <source>
        <dbReference type="Proteomes" id="UP000613030"/>
    </source>
</evidence>
<comment type="caution">
    <text evidence="1">The sequence shown here is derived from an EMBL/GenBank/DDBJ whole genome shotgun (WGS) entry which is preliminary data.</text>
</comment>
<proteinExistence type="predicted"/>
<dbReference type="EMBL" id="JAERRB010000001">
    <property type="protein sequence ID" value="MBL0740311.1"/>
    <property type="molecule type" value="Genomic_DNA"/>
</dbReference>
<dbReference type="Pfam" id="PF05721">
    <property type="entry name" value="PhyH"/>
    <property type="match status" value="1"/>
</dbReference>
<protein>
    <submittedName>
        <fullName evidence="1">Phytanoyl-CoA dioxygenase family protein</fullName>
    </submittedName>
</protein>
<reference evidence="1 2" key="1">
    <citation type="submission" date="2021-01" db="EMBL/GenBank/DDBJ databases">
        <title>Chryseolinea sp. Jin1 Genome sequencing and assembly.</title>
        <authorList>
            <person name="Kim I."/>
        </authorList>
    </citation>
    <scope>NUCLEOTIDE SEQUENCE [LARGE SCALE GENOMIC DNA]</scope>
    <source>
        <strain evidence="1 2">Jin1</strain>
    </source>
</reference>
<dbReference type="Proteomes" id="UP000613030">
    <property type="component" value="Unassembled WGS sequence"/>
</dbReference>
<evidence type="ECO:0000313" key="1">
    <source>
        <dbReference type="EMBL" id="MBL0740311.1"/>
    </source>
</evidence>
<dbReference type="SUPFAM" id="SSF51197">
    <property type="entry name" value="Clavaminate synthase-like"/>
    <property type="match status" value="1"/>
</dbReference>
<keyword evidence="2" id="KW-1185">Reference proteome</keyword>
<dbReference type="RefSeq" id="WP_202007503.1">
    <property type="nucleotide sequence ID" value="NZ_JAERRB010000001.1"/>
</dbReference>
<dbReference type="GO" id="GO:0051213">
    <property type="term" value="F:dioxygenase activity"/>
    <property type="evidence" value="ECO:0007669"/>
    <property type="project" value="UniProtKB-KW"/>
</dbReference>
<keyword evidence="1" id="KW-0223">Dioxygenase</keyword>
<gene>
    <name evidence="1" type="ORF">JI741_03740</name>
</gene>